<name>A0ABR6TQI1_CITBR</name>
<keyword evidence="3" id="KW-1185">Reference proteome</keyword>
<evidence type="ECO:0000256" key="1">
    <source>
        <dbReference type="SAM" id="SignalP"/>
    </source>
</evidence>
<reference evidence="2 3" key="1">
    <citation type="submission" date="2020-08" db="EMBL/GenBank/DDBJ databases">
        <title>Emergence and comparative genomics analysis of Citrobacter in Fennec fox imported from North Africa to China.</title>
        <authorList>
            <person name="Zheng B."/>
        </authorList>
    </citation>
    <scope>NUCLEOTIDE SEQUENCE [LARGE SCALE GENOMIC DNA]</scope>
    <source>
        <strain evidence="2 3">FF371</strain>
    </source>
</reference>
<evidence type="ECO:0000313" key="3">
    <source>
        <dbReference type="Proteomes" id="UP000586346"/>
    </source>
</evidence>
<dbReference type="Proteomes" id="UP000586346">
    <property type="component" value="Unassembled WGS sequence"/>
</dbReference>
<protein>
    <recommendedName>
        <fullName evidence="4">Fimbrial protein</fullName>
    </recommendedName>
</protein>
<gene>
    <name evidence="2" type="ORF">H6P72_03965</name>
</gene>
<dbReference type="RefSeq" id="WP_185654354.1">
    <property type="nucleotide sequence ID" value="NZ_JACLAI010000001.1"/>
</dbReference>
<feature type="chain" id="PRO_5046657093" description="Fimbrial protein" evidence="1">
    <location>
        <begin position="20"/>
        <end position="48"/>
    </location>
</feature>
<feature type="signal peptide" evidence="1">
    <location>
        <begin position="1"/>
        <end position="19"/>
    </location>
</feature>
<evidence type="ECO:0000313" key="2">
    <source>
        <dbReference type="EMBL" id="MBC2645788.1"/>
    </source>
</evidence>
<proteinExistence type="predicted"/>
<evidence type="ECO:0008006" key="4">
    <source>
        <dbReference type="Google" id="ProtNLM"/>
    </source>
</evidence>
<accession>A0ABR6TQI1</accession>
<comment type="caution">
    <text evidence="2">The sequence shown here is derived from an EMBL/GenBank/DDBJ whole genome shotgun (WGS) entry which is preliminary data.</text>
</comment>
<dbReference type="EMBL" id="JACLAH010000001">
    <property type="protein sequence ID" value="MBC2645788.1"/>
    <property type="molecule type" value="Genomic_DNA"/>
</dbReference>
<keyword evidence="1" id="KW-0732">Signal</keyword>
<sequence length="48" mass="4838">MTKVSILLAMSVLPLSAYAATTGLTRLAPSVCVETIAISGQMVSVAGN</sequence>
<organism evidence="2 3">
    <name type="scientific">Citrobacter braakii</name>
    <dbReference type="NCBI Taxonomy" id="57706"/>
    <lineage>
        <taxon>Bacteria</taxon>
        <taxon>Pseudomonadati</taxon>
        <taxon>Pseudomonadota</taxon>
        <taxon>Gammaproteobacteria</taxon>
        <taxon>Enterobacterales</taxon>
        <taxon>Enterobacteriaceae</taxon>
        <taxon>Citrobacter</taxon>
        <taxon>Citrobacter freundii complex</taxon>
    </lineage>
</organism>